<dbReference type="Proteomes" id="UP000474802">
    <property type="component" value="Unassembled WGS sequence"/>
</dbReference>
<evidence type="ECO:0000313" key="2">
    <source>
        <dbReference type="Proteomes" id="UP000474802"/>
    </source>
</evidence>
<name>A0A6M1SQS1_9HYPH</name>
<dbReference type="AlphaFoldDB" id="A0A6M1SQS1"/>
<dbReference type="EMBL" id="JAALFG010000004">
    <property type="protein sequence ID" value="NGP18906.1"/>
    <property type="molecule type" value="Genomic_DNA"/>
</dbReference>
<evidence type="ECO:0000313" key="1">
    <source>
        <dbReference type="EMBL" id="NGP18906.1"/>
    </source>
</evidence>
<sequence length="69" mass="7532">MLAFYRGHVIVFLGDSELSAEIMEQSSSAPLPTKVSATLEKGEAVCLERAKALIDLYLLSSQDDPKLPH</sequence>
<reference evidence="1 2" key="2">
    <citation type="submission" date="2020-03" db="EMBL/GenBank/DDBJ databases">
        <title>Devosia chinhatensis sp. nov., isolated from a hexachlorocyclohexane (HCH) dump site in India.</title>
        <authorList>
            <person name="Kumar M."/>
            <person name="Lal R."/>
        </authorList>
    </citation>
    <scope>NUCLEOTIDE SEQUENCE [LARGE SCALE GENOMIC DNA]</scope>
    <source>
        <strain evidence="1 2">H239</strain>
    </source>
</reference>
<protein>
    <submittedName>
        <fullName evidence="1">Uncharacterized protein</fullName>
    </submittedName>
</protein>
<gene>
    <name evidence="1" type="ORF">G5575_15725</name>
</gene>
<comment type="caution">
    <text evidence="1">The sequence shown here is derived from an EMBL/GenBank/DDBJ whole genome shotgun (WGS) entry which is preliminary data.</text>
</comment>
<dbReference type="RefSeq" id="WP_164535167.1">
    <property type="nucleotide sequence ID" value="NZ_JAALFG010000004.1"/>
</dbReference>
<organism evidence="1 2">
    <name type="scientific">Devosia aurantiaca</name>
    <dbReference type="NCBI Taxonomy" id="2714858"/>
    <lineage>
        <taxon>Bacteria</taxon>
        <taxon>Pseudomonadati</taxon>
        <taxon>Pseudomonadota</taxon>
        <taxon>Alphaproteobacteria</taxon>
        <taxon>Hyphomicrobiales</taxon>
        <taxon>Devosiaceae</taxon>
        <taxon>Devosia</taxon>
    </lineage>
</organism>
<proteinExistence type="predicted"/>
<reference evidence="1 2" key="1">
    <citation type="submission" date="2020-02" db="EMBL/GenBank/DDBJ databases">
        <authorList>
            <person name="Khan S.A."/>
            <person name="Jeon C.O."/>
            <person name="Chun B.H."/>
        </authorList>
    </citation>
    <scope>NUCLEOTIDE SEQUENCE [LARGE SCALE GENOMIC DNA]</scope>
    <source>
        <strain evidence="1 2">H239</strain>
    </source>
</reference>
<keyword evidence="2" id="KW-1185">Reference proteome</keyword>
<accession>A0A6M1SQS1</accession>